<keyword evidence="4" id="KW-0479">Metal-binding</keyword>
<dbReference type="PRINTS" id="PR00463">
    <property type="entry name" value="EP450I"/>
</dbReference>
<dbReference type="Gene3D" id="1.10.630.10">
    <property type="entry name" value="Cytochrome P450"/>
    <property type="match status" value="1"/>
</dbReference>
<protein>
    <submittedName>
        <fullName evidence="8">Cytochrome P450</fullName>
    </submittedName>
</protein>
<comment type="caution">
    <text evidence="8">The sequence shown here is derived from an EMBL/GenBank/DDBJ whole genome shotgun (WGS) entry which is preliminary data.</text>
</comment>
<evidence type="ECO:0000256" key="6">
    <source>
        <dbReference type="ARBA" id="ARBA00023004"/>
    </source>
</evidence>
<evidence type="ECO:0000256" key="5">
    <source>
        <dbReference type="ARBA" id="ARBA00023002"/>
    </source>
</evidence>
<dbReference type="Proteomes" id="UP001526430">
    <property type="component" value="Unassembled WGS sequence"/>
</dbReference>
<evidence type="ECO:0000313" key="8">
    <source>
        <dbReference type="EMBL" id="MCW8088380.1"/>
    </source>
</evidence>
<dbReference type="InterPro" id="IPR036396">
    <property type="entry name" value="Cyt_P450_sf"/>
</dbReference>
<evidence type="ECO:0000256" key="2">
    <source>
        <dbReference type="ARBA" id="ARBA00010617"/>
    </source>
</evidence>
<evidence type="ECO:0000256" key="4">
    <source>
        <dbReference type="ARBA" id="ARBA00022723"/>
    </source>
</evidence>
<sequence>MIPRDPSLESGLAVLREGYDFIPSRSRRFGSDIFAARVMGREVTCLTGAEAAAQFYVPRRFTRQGALPAPTFSLIQDFGSVMALDGEDHRHRKALLLSILAPEALGRLPGLTEHHWRRAAARWAEKGEVSLFDASHEPLTAAITEWAGLALTPEEVRQRAREFRDMVEGTGSIGPRNWWGHWQRRRTERWARGTIEGIREGRLGVPLGSAAASIAAHRDREGRLLDVVTAGVELINILRPTVANARWAMFIAMALHEHPEWQARLAEEEWVDPFVQEVRRLYPFIPFMGGIVRQPFRWRDHDFREGDWVLLDLFGTGRDPAAWEAPEEFRPERWRGADWVTRPGFVPHGGGEHAMTHRCPGEWVTVEQMKVIARLLARDMRWDVPPQDLSLPPGRMPALPRSRFRIRVRS</sequence>
<accession>A0ABT3P1T3</accession>
<keyword evidence="5" id="KW-0560">Oxidoreductase</keyword>
<reference evidence="8 9" key="1">
    <citation type="submission" date="2022-10" db="EMBL/GenBank/DDBJ databases">
        <title>Roseococcus glaciei nov., sp. nov., isolated from glacier.</title>
        <authorList>
            <person name="Liu Q."/>
            <person name="Xin Y.-H."/>
        </authorList>
    </citation>
    <scope>NUCLEOTIDE SEQUENCE [LARGE SCALE GENOMIC DNA]</scope>
    <source>
        <strain evidence="8 9">MDT2-1-1</strain>
    </source>
</reference>
<dbReference type="CDD" id="cd11067">
    <property type="entry name" value="CYP152"/>
    <property type="match status" value="1"/>
</dbReference>
<evidence type="ECO:0000256" key="1">
    <source>
        <dbReference type="ARBA" id="ARBA00001971"/>
    </source>
</evidence>
<dbReference type="PANTHER" id="PTHR24286:SF24">
    <property type="entry name" value="LANOSTEROL 14-ALPHA DEMETHYLASE"/>
    <property type="match status" value="1"/>
</dbReference>
<keyword evidence="3" id="KW-0349">Heme</keyword>
<keyword evidence="7" id="KW-0503">Monooxygenase</keyword>
<comment type="similarity">
    <text evidence="2">Belongs to the cytochrome P450 family.</text>
</comment>
<organism evidence="8 9">
    <name type="scientific">Sabulicella glaciei</name>
    <dbReference type="NCBI Taxonomy" id="2984948"/>
    <lineage>
        <taxon>Bacteria</taxon>
        <taxon>Pseudomonadati</taxon>
        <taxon>Pseudomonadota</taxon>
        <taxon>Alphaproteobacteria</taxon>
        <taxon>Acetobacterales</taxon>
        <taxon>Acetobacteraceae</taxon>
        <taxon>Sabulicella</taxon>
    </lineage>
</organism>
<dbReference type="Pfam" id="PF00067">
    <property type="entry name" value="p450"/>
    <property type="match status" value="1"/>
</dbReference>
<dbReference type="InterPro" id="IPR002401">
    <property type="entry name" value="Cyt_P450_E_grp-I"/>
</dbReference>
<evidence type="ECO:0000313" key="9">
    <source>
        <dbReference type="Proteomes" id="UP001526430"/>
    </source>
</evidence>
<evidence type="ECO:0000256" key="3">
    <source>
        <dbReference type="ARBA" id="ARBA00022617"/>
    </source>
</evidence>
<evidence type="ECO:0000256" key="7">
    <source>
        <dbReference type="ARBA" id="ARBA00023033"/>
    </source>
</evidence>
<dbReference type="EMBL" id="JAPFQI010000035">
    <property type="protein sequence ID" value="MCW8088380.1"/>
    <property type="molecule type" value="Genomic_DNA"/>
</dbReference>
<name>A0ABT3P1T3_9PROT</name>
<dbReference type="InterPro" id="IPR001128">
    <property type="entry name" value="Cyt_P450"/>
</dbReference>
<comment type="cofactor">
    <cofactor evidence="1">
        <name>heme</name>
        <dbReference type="ChEBI" id="CHEBI:30413"/>
    </cofactor>
</comment>
<gene>
    <name evidence="8" type="ORF">OF850_22625</name>
</gene>
<keyword evidence="6" id="KW-0408">Iron</keyword>
<dbReference type="SUPFAM" id="SSF48264">
    <property type="entry name" value="Cytochrome P450"/>
    <property type="match status" value="1"/>
</dbReference>
<keyword evidence="9" id="KW-1185">Reference proteome</keyword>
<dbReference type="RefSeq" id="WP_301592596.1">
    <property type="nucleotide sequence ID" value="NZ_JAPFQI010000035.1"/>
</dbReference>
<proteinExistence type="inferred from homology"/>
<dbReference type="PANTHER" id="PTHR24286">
    <property type="entry name" value="CYTOCHROME P450 26"/>
    <property type="match status" value="1"/>
</dbReference>